<dbReference type="Gene3D" id="3.40.50.150">
    <property type="entry name" value="Vaccinia Virus protein VP39"/>
    <property type="match status" value="1"/>
</dbReference>
<protein>
    <submittedName>
        <fullName evidence="2">Malonyl-CoA O-methyltransferase BioC</fullName>
        <ecNumber evidence="2">2.1.1.197</ecNumber>
    </submittedName>
</protein>
<sequence>MSCSGASAELLLRQLGDRRFAEVLDAGCGPGSMSRYWREAGSRVTALDISVDMLAEARRQQVAHDYVEGDIESLPLPAACVDLAWSNLAVQWCDDLGAALAELYRVVRPGGRVSFTTLLAGSLPRAQPGLGDD</sequence>
<dbReference type="GO" id="GO:0032259">
    <property type="term" value="P:methylation"/>
    <property type="evidence" value="ECO:0007669"/>
    <property type="project" value="UniProtKB-KW"/>
</dbReference>
<dbReference type="InterPro" id="IPR029063">
    <property type="entry name" value="SAM-dependent_MTases_sf"/>
</dbReference>
<dbReference type="Pfam" id="PF08241">
    <property type="entry name" value="Methyltransf_11"/>
    <property type="match status" value="1"/>
</dbReference>
<dbReference type="CDD" id="cd02440">
    <property type="entry name" value="AdoMet_MTases"/>
    <property type="match status" value="1"/>
</dbReference>
<dbReference type="Proteomes" id="UP000339249">
    <property type="component" value="Unassembled WGS sequence"/>
</dbReference>
<accession>A0A4U9DBL6</accession>
<dbReference type="AlphaFoldDB" id="A0A4U9DBL6"/>
<dbReference type="PANTHER" id="PTHR43591">
    <property type="entry name" value="METHYLTRANSFERASE"/>
    <property type="match status" value="1"/>
</dbReference>
<dbReference type="SUPFAM" id="SSF53335">
    <property type="entry name" value="S-adenosyl-L-methionine-dependent methyltransferases"/>
    <property type="match status" value="1"/>
</dbReference>
<dbReference type="InterPro" id="IPR013216">
    <property type="entry name" value="Methyltransf_11"/>
</dbReference>
<dbReference type="GO" id="GO:0008757">
    <property type="term" value="F:S-adenosylmethionine-dependent methyltransferase activity"/>
    <property type="evidence" value="ECO:0007669"/>
    <property type="project" value="InterPro"/>
</dbReference>
<dbReference type="EMBL" id="CABDVU010000001">
    <property type="protein sequence ID" value="VTN15151.1"/>
    <property type="molecule type" value="Genomic_DNA"/>
</dbReference>
<keyword evidence="2" id="KW-0489">Methyltransferase</keyword>
<reference evidence="2 3" key="1">
    <citation type="submission" date="2019-04" db="EMBL/GenBank/DDBJ databases">
        <authorList>
            <consortium name="Pathogen Informatics"/>
        </authorList>
    </citation>
    <scope>NUCLEOTIDE SEQUENCE [LARGE SCALE GENOMIC DNA]</scope>
    <source>
        <strain evidence="2 3">NCTC9185</strain>
    </source>
</reference>
<gene>
    <name evidence="2" type="primary">bioC_2</name>
    <name evidence="2" type="ORF">NCTC9185_07235</name>
</gene>
<dbReference type="PANTHER" id="PTHR43591:SF24">
    <property type="entry name" value="2-METHOXY-6-POLYPRENYL-1,4-BENZOQUINOL METHYLASE, MITOCHONDRIAL"/>
    <property type="match status" value="1"/>
</dbReference>
<dbReference type="EC" id="2.1.1.197" evidence="2"/>
<keyword evidence="2" id="KW-0808">Transferase</keyword>
<dbReference type="GO" id="GO:0102130">
    <property type="term" value="F:malonyl-CoA methyltransferase activity"/>
    <property type="evidence" value="ECO:0007669"/>
    <property type="project" value="UniProtKB-EC"/>
</dbReference>
<feature type="domain" description="Methyltransferase type 11" evidence="1">
    <location>
        <begin position="24"/>
        <end position="114"/>
    </location>
</feature>
<evidence type="ECO:0000259" key="1">
    <source>
        <dbReference type="Pfam" id="PF08241"/>
    </source>
</evidence>
<organism evidence="2 3">
    <name type="scientific">Raoultella terrigena</name>
    <name type="common">Klebsiella terrigena</name>
    <dbReference type="NCBI Taxonomy" id="577"/>
    <lineage>
        <taxon>Bacteria</taxon>
        <taxon>Pseudomonadati</taxon>
        <taxon>Pseudomonadota</taxon>
        <taxon>Gammaproteobacteria</taxon>
        <taxon>Enterobacterales</taxon>
        <taxon>Enterobacteriaceae</taxon>
        <taxon>Klebsiella/Raoultella group</taxon>
        <taxon>Raoultella</taxon>
    </lineage>
</organism>
<evidence type="ECO:0000313" key="2">
    <source>
        <dbReference type="EMBL" id="VTN15151.1"/>
    </source>
</evidence>
<name>A0A4U9DBL6_RAOTE</name>
<proteinExistence type="predicted"/>
<evidence type="ECO:0000313" key="3">
    <source>
        <dbReference type="Proteomes" id="UP000339249"/>
    </source>
</evidence>